<proteinExistence type="predicted"/>
<evidence type="ECO:0000313" key="1">
    <source>
        <dbReference type="EMBL" id="BAS69560.1"/>
    </source>
</evidence>
<evidence type="ECO:0000313" key="2">
    <source>
        <dbReference type="Proteomes" id="UP000223044"/>
    </source>
</evidence>
<dbReference type="GeneID" id="54975742"/>
<dbReference type="Proteomes" id="UP000223044">
    <property type="component" value="Segment"/>
</dbReference>
<name>A0A0P0UWS0_9CAUD</name>
<organism evidence="1 2">
    <name type="scientific">Pectobacterium phage PPWS1</name>
    <dbReference type="NCBI Taxonomy" id="1685500"/>
    <lineage>
        <taxon>Viruses</taxon>
        <taxon>Duplodnaviria</taxon>
        <taxon>Heunggongvirae</taxon>
        <taxon>Uroviricota</taxon>
        <taxon>Caudoviricetes</taxon>
        <taxon>Autographivirales</taxon>
        <taxon>Autoscriptoviridae</taxon>
        <taxon>Corkvirinae</taxon>
        <taxon>Kotilavirus</taxon>
        <taxon>Kotilavirus PPWS1</taxon>
    </lineage>
</organism>
<protein>
    <recommendedName>
        <fullName evidence="3">Internal virion protein B</fullName>
    </recommendedName>
</protein>
<dbReference type="KEGG" id="vg:54975742"/>
<evidence type="ECO:0008006" key="3">
    <source>
        <dbReference type="Google" id="ProtNLM"/>
    </source>
</evidence>
<reference evidence="1 2" key="1">
    <citation type="journal article" date="2016" name="Genome Announc.">
        <title>Genome Sequence of Pectobacterium carotovorum Phage PPWS1, Isolated from Japanese Horseradish [Eutrema japonicum (Miq.) Koidz] Showing Soft-Rot Symptoms.</title>
        <authorList>
            <person name="Hirata H."/>
            <person name="Kashihara M."/>
            <person name="Horiike T."/>
            <person name="Suzuki T."/>
            <person name="Dohra H."/>
            <person name="Netsu O."/>
            <person name="Tsuyumu S."/>
        </authorList>
    </citation>
    <scope>NUCLEOTIDE SEQUENCE [LARGE SCALE GENOMIC DNA]</scope>
</reference>
<sequence>MPVRQPTQGGVQVPGLTGYQSAGVVTPVYRPPEDTGPGVSAFWQNLLPSAVKAGEEVANKAAARGYLEGQQDSLTGQEKQVQNFFTQAAYEQGYNSATVNTALAKFQLDIQNKAQEYVNSGKTPEEFSAYISKQTNQLLSEAGAQGLNLRDQDWQTWLGQVENSRNTANGAYQDLNLKRAAVLQEQSWGARGNAAIANFITAQQNGDTMQALENVNGHLSSIVHDDGLTADSKVKFASQFIVNAFANAGGTNDMQALTGYIQGLAEFKNMPTDVQTHIMSSAQQYYNQRASDEGVQLYEYNSRVGSVLDYKTVSEQYPMDSYIGTIMNAVQQRKLAPSTGYAMVDAESQRRLKMQKADKIQAAYINGVTLTDIAVASGQSLDKTKGDLIKLYAAQGNGYSGGGLALMQRGLRSGAHDMTGIGIEMLQQDAQSLAGIDWRNLKTDAEGRPQYPTTVVNSLASLQAAYNASLAAGNQVQANQLLSGLPDPVVYGIRQNVDARDLADVVGKRAQDIAAGKILSLPANMPSDLLVSQSDVSAGIFDFGLGKDARNRNMLGIQSWVFTSDADEQVAQARVSQINGALNSEYVYNQQRGSLPSLQGDDLKSWLVGKVAARTVRVSDGSDNGALLILPTVGDKQKVFGTTDNGIISTALQESVTNFKRQYPQTTSLQMDYDPLTQELIFQGVNADNQIGTSRGTIPINAFRETVQGVQNTITNSGQGNQQGNLNIPGAGFVQFNTQNNFGIDSTVLMGAVNQLVTYEGYTPSKGFSVLATHPTTGAPLNEEKYVKQASDTPQVAADKFNMYLNDKVYPQVMSKMGQYRNLPGYMQNYIFNALVETTYHSGNSDAFDKYIQIALSEAPVQDLQGIRETPLWKDAGGADSRRNKDRMALLGSLAMYQSTSNYYRR</sequence>
<dbReference type="EMBL" id="LC063634">
    <property type="protein sequence ID" value="BAS69560.1"/>
    <property type="molecule type" value="Genomic_DNA"/>
</dbReference>
<keyword evidence="2" id="KW-1185">Reference proteome</keyword>
<accession>A0A0P0UWS0</accession>
<dbReference type="RefSeq" id="YP_009785675.1">
    <property type="nucleotide sequence ID" value="NC_047758.1"/>
</dbReference>